<gene>
    <name evidence="1" type="ORF">EXIGLDRAFT_721521</name>
</gene>
<evidence type="ECO:0000313" key="2">
    <source>
        <dbReference type="Proteomes" id="UP000077266"/>
    </source>
</evidence>
<proteinExistence type="predicted"/>
<dbReference type="InParanoid" id="A0A165FQ06"/>
<name>A0A165FQ06_EXIGL</name>
<dbReference type="AlphaFoldDB" id="A0A165FQ06"/>
<evidence type="ECO:0000313" key="1">
    <source>
        <dbReference type="EMBL" id="KZV89344.1"/>
    </source>
</evidence>
<protein>
    <submittedName>
        <fullName evidence="1">Uncharacterized protein</fullName>
    </submittedName>
</protein>
<organism evidence="1 2">
    <name type="scientific">Exidia glandulosa HHB12029</name>
    <dbReference type="NCBI Taxonomy" id="1314781"/>
    <lineage>
        <taxon>Eukaryota</taxon>
        <taxon>Fungi</taxon>
        <taxon>Dikarya</taxon>
        <taxon>Basidiomycota</taxon>
        <taxon>Agaricomycotina</taxon>
        <taxon>Agaricomycetes</taxon>
        <taxon>Auriculariales</taxon>
        <taxon>Exidiaceae</taxon>
        <taxon>Exidia</taxon>
    </lineage>
</organism>
<keyword evidence="2" id="KW-1185">Reference proteome</keyword>
<dbReference type="EMBL" id="KV426075">
    <property type="protein sequence ID" value="KZV89344.1"/>
    <property type="molecule type" value="Genomic_DNA"/>
</dbReference>
<sequence length="120" mass="13811">MADLLDRLPALTHFAMRMTGPGDGTRISGTPFYDPKAFLAVFKPILALARIQQVVVRISGYYLPLYDKAMECLRTLRDPRIFAIKDEWELLSWDDLSPQELDEAHEGQSIWDLGRRVYEP</sequence>
<dbReference type="Proteomes" id="UP000077266">
    <property type="component" value="Unassembled WGS sequence"/>
</dbReference>
<reference evidence="1 2" key="1">
    <citation type="journal article" date="2016" name="Mol. Biol. Evol.">
        <title>Comparative Genomics of Early-Diverging Mushroom-Forming Fungi Provides Insights into the Origins of Lignocellulose Decay Capabilities.</title>
        <authorList>
            <person name="Nagy L.G."/>
            <person name="Riley R."/>
            <person name="Tritt A."/>
            <person name="Adam C."/>
            <person name="Daum C."/>
            <person name="Floudas D."/>
            <person name="Sun H."/>
            <person name="Yadav J.S."/>
            <person name="Pangilinan J."/>
            <person name="Larsson K.H."/>
            <person name="Matsuura K."/>
            <person name="Barry K."/>
            <person name="Labutti K."/>
            <person name="Kuo R."/>
            <person name="Ohm R.A."/>
            <person name="Bhattacharya S.S."/>
            <person name="Shirouzu T."/>
            <person name="Yoshinaga Y."/>
            <person name="Martin F.M."/>
            <person name="Grigoriev I.V."/>
            <person name="Hibbett D.S."/>
        </authorList>
    </citation>
    <scope>NUCLEOTIDE SEQUENCE [LARGE SCALE GENOMIC DNA]</scope>
    <source>
        <strain evidence="1 2">HHB12029</strain>
    </source>
</reference>
<accession>A0A165FQ06</accession>